<evidence type="ECO:0000313" key="1">
    <source>
        <dbReference type="EMBL" id="ANB50999.1"/>
    </source>
</evidence>
<protein>
    <submittedName>
        <fullName evidence="1">Uncharacterized protein</fullName>
    </submittedName>
</protein>
<dbReference type="KEGG" id="vg:80513361"/>
<dbReference type="EMBL" id="KU877344">
    <property type="protein sequence ID" value="ANB50999.1"/>
    <property type="molecule type" value="Genomic_DNA"/>
</dbReference>
<reference evidence="1 2" key="1">
    <citation type="journal article" date="2016" name="Genome Announc.">
        <title>Complete Genome Sequence of a New Megavirus Family Member Isolated from an Inland Water Lake for the First Time in India.</title>
        <authorList>
            <person name="Chatterjee A."/>
            <person name="Ali F."/>
            <person name="Bange D."/>
            <person name="Kondabagil K."/>
        </authorList>
    </citation>
    <scope>NUCLEOTIDE SEQUENCE [LARGE SCALE GENOMIC DNA]</scope>
    <source>
        <strain evidence="1">1</strain>
    </source>
</reference>
<dbReference type="RefSeq" id="YP_010776750.1">
    <property type="nucleotide sequence ID" value="NC_075034.1"/>
</dbReference>
<sequence length="207" mass="24462">MESIIIDIRKLSVQELDYLAGIIQHEKNISASIEYITTIVPDIFKNQISMIRFETNFNNDNIDDLYHLTCNGFMEFIDGSILYSKCSMYTNGKFHRDENVTLEFSNHNASQNFIINHNIFSENIKYIFSQNAFKILQSMNLEFNAFNKIMLLTLLYNFIVQTKYICNPDNKLSLLNYDIVKKYNYTKPSDRYIYLSNGNKIKYLFHK</sequence>
<accession>A0A167RQ87</accession>
<proteinExistence type="predicted"/>
<dbReference type="Pfam" id="PF19231">
    <property type="entry name" value="DUF5884"/>
    <property type="match status" value="1"/>
</dbReference>
<name>A0A167RQ87_9VIRU</name>
<keyword evidence="2" id="KW-1185">Reference proteome</keyword>
<dbReference type="InterPro" id="IPR045365">
    <property type="entry name" value="DUF5884"/>
</dbReference>
<dbReference type="GeneID" id="80513361"/>
<organism evidence="1 2">
    <name type="scientific">Powai lake megavirus</name>
    <dbReference type="NCBI Taxonomy" id="1842663"/>
    <lineage>
        <taxon>Viruses</taxon>
        <taxon>Varidnaviria</taxon>
        <taxon>Bamfordvirae</taxon>
        <taxon>Nucleocytoviricota</taxon>
        <taxon>Megaviricetes</taxon>
        <taxon>Imitervirales</taxon>
        <taxon>Mimiviridae</taxon>
        <taxon>Megamimivirinae</taxon>
        <taxon>Megavirus</taxon>
        <taxon>Megavirus powaiense</taxon>
    </lineage>
</organism>
<dbReference type="Proteomes" id="UP000241365">
    <property type="component" value="Segment"/>
</dbReference>
<evidence type="ECO:0000313" key="2">
    <source>
        <dbReference type="Proteomes" id="UP000241365"/>
    </source>
</evidence>